<dbReference type="InterPro" id="IPR036010">
    <property type="entry name" value="2Fe-2S_ferredoxin-like_sf"/>
</dbReference>
<dbReference type="Pfam" id="PF00111">
    <property type="entry name" value="Fer2"/>
    <property type="match status" value="1"/>
</dbReference>
<comment type="similarity">
    <text evidence="2">Belongs to the 2Fe2S plant-type ferredoxin family.</text>
</comment>
<evidence type="ECO:0000313" key="12">
    <source>
        <dbReference type="Proteomes" id="UP001497457"/>
    </source>
</evidence>
<evidence type="ECO:0000256" key="9">
    <source>
        <dbReference type="ARBA" id="ARBA00034078"/>
    </source>
</evidence>
<keyword evidence="8" id="KW-0411">Iron-sulfur</keyword>
<name>A0ABC9B288_9POAL</name>
<evidence type="ECO:0000256" key="2">
    <source>
        <dbReference type="ARBA" id="ARBA00007874"/>
    </source>
</evidence>
<evidence type="ECO:0000256" key="5">
    <source>
        <dbReference type="ARBA" id="ARBA00022723"/>
    </source>
</evidence>
<dbReference type="PROSITE" id="PS51085">
    <property type="entry name" value="2FE2S_FER_2"/>
    <property type="match status" value="1"/>
</dbReference>
<proteinExistence type="inferred from homology"/>
<comment type="cofactor">
    <cofactor evidence="9">
        <name>[2Fe-2S] cluster</name>
        <dbReference type="ChEBI" id="CHEBI:190135"/>
    </cofactor>
</comment>
<dbReference type="GO" id="GO:0051537">
    <property type="term" value="F:2 iron, 2 sulfur cluster binding"/>
    <property type="evidence" value="ECO:0007669"/>
    <property type="project" value="UniProtKB-KW"/>
</dbReference>
<dbReference type="SUPFAM" id="SSF54292">
    <property type="entry name" value="2Fe-2S ferredoxin-like"/>
    <property type="match status" value="1"/>
</dbReference>
<sequence length="176" mass="19667">MAMAPALPTQLAFCVGIYFSTNIHARTSYISYAGIATALAGSPFSNCVGIVPKQRRAQQVCSNYQAQVPDQFNVTIRKTSGDKDEMNFKMPSHKYILQEALKQPPDNNIEIPYDQTCQNGNCEACIAKLVEGEVKHHKQYPLTADDLKNNFVVLCRALPMSDVVIETNFDKKDLYK</sequence>
<dbReference type="GO" id="GO:0046872">
    <property type="term" value="F:metal ion binding"/>
    <property type="evidence" value="ECO:0007669"/>
    <property type="project" value="UniProtKB-KW"/>
</dbReference>
<protein>
    <recommendedName>
        <fullName evidence="10">2Fe-2S ferredoxin-type domain-containing protein</fullName>
    </recommendedName>
</protein>
<dbReference type="Proteomes" id="UP001497457">
    <property type="component" value="Chromosome 24b"/>
</dbReference>
<evidence type="ECO:0000256" key="8">
    <source>
        <dbReference type="ARBA" id="ARBA00023014"/>
    </source>
</evidence>
<evidence type="ECO:0000259" key="10">
    <source>
        <dbReference type="PROSITE" id="PS51085"/>
    </source>
</evidence>
<evidence type="ECO:0000256" key="4">
    <source>
        <dbReference type="ARBA" id="ARBA00022714"/>
    </source>
</evidence>
<dbReference type="InterPro" id="IPR001041">
    <property type="entry name" value="2Fe-2S_ferredoxin-type"/>
</dbReference>
<dbReference type="EMBL" id="OZ075134">
    <property type="protein sequence ID" value="CAL4991673.1"/>
    <property type="molecule type" value="Genomic_DNA"/>
</dbReference>
<dbReference type="GO" id="GO:0009507">
    <property type="term" value="C:chloroplast"/>
    <property type="evidence" value="ECO:0007669"/>
    <property type="project" value="UniProtKB-SubCell"/>
</dbReference>
<keyword evidence="5" id="KW-0479">Metal-binding</keyword>
<dbReference type="AlphaFoldDB" id="A0ABC9B288"/>
<dbReference type="PANTHER" id="PTHR43112">
    <property type="entry name" value="FERREDOXIN"/>
    <property type="match status" value="1"/>
</dbReference>
<feature type="domain" description="2Fe-2S ferredoxin-type" evidence="10">
    <location>
        <begin position="72"/>
        <end position="171"/>
    </location>
</feature>
<reference evidence="11" key="1">
    <citation type="submission" date="2024-10" db="EMBL/GenBank/DDBJ databases">
        <authorList>
            <person name="Ryan C."/>
        </authorList>
    </citation>
    <scope>NUCLEOTIDE SEQUENCE [LARGE SCALE GENOMIC DNA]</scope>
</reference>
<dbReference type="PANTHER" id="PTHR43112:SF3">
    <property type="entry name" value="FERREDOXIN-2, CHLOROPLASTIC"/>
    <property type="match status" value="1"/>
</dbReference>
<evidence type="ECO:0000256" key="7">
    <source>
        <dbReference type="ARBA" id="ARBA00023004"/>
    </source>
</evidence>
<keyword evidence="3" id="KW-0813">Transport</keyword>
<comment type="subcellular location">
    <subcellularLocation>
        <location evidence="1">Plastid</location>
        <location evidence="1">Chloroplast</location>
    </subcellularLocation>
</comment>
<dbReference type="CDD" id="cd00207">
    <property type="entry name" value="fer2"/>
    <property type="match status" value="1"/>
</dbReference>
<evidence type="ECO:0000256" key="3">
    <source>
        <dbReference type="ARBA" id="ARBA00022448"/>
    </source>
</evidence>
<gene>
    <name evidence="11" type="ORF">URODEC1_LOCUS60758</name>
</gene>
<evidence type="ECO:0000256" key="1">
    <source>
        <dbReference type="ARBA" id="ARBA00004229"/>
    </source>
</evidence>
<keyword evidence="6" id="KW-0249">Electron transport</keyword>
<dbReference type="InterPro" id="IPR012675">
    <property type="entry name" value="Beta-grasp_dom_sf"/>
</dbReference>
<keyword evidence="7" id="KW-0408">Iron</keyword>
<evidence type="ECO:0000256" key="6">
    <source>
        <dbReference type="ARBA" id="ARBA00022982"/>
    </source>
</evidence>
<dbReference type="Gene3D" id="3.10.20.30">
    <property type="match status" value="1"/>
</dbReference>
<keyword evidence="4" id="KW-0001">2Fe-2S</keyword>
<evidence type="ECO:0000313" key="11">
    <source>
        <dbReference type="EMBL" id="CAL4991673.1"/>
    </source>
</evidence>
<accession>A0ABC9B288</accession>
<keyword evidence="12" id="KW-1185">Reference proteome</keyword>
<organism evidence="11 12">
    <name type="scientific">Urochloa decumbens</name>
    <dbReference type="NCBI Taxonomy" id="240449"/>
    <lineage>
        <taxon>Eukaryota</taxon>
        <taxon>Viridiplantae</taxon>
        <taxon>Streptophyta</taxon>
        <taxon>Embryophyta</taxon>
        <taxon>Tracheophyta</taxon>
        <taxon>Spermatophyta</taxon>
        <taxon>Magnoliopsida</taxon>
        <taxon>Liliopsida</taxon>
        <taxon>Poales</taxon>
        <taxon>Poaceae</taxon>
        <taxon>PACMAD clade</taxon>
        <taxon>Panicoideae</taxon>
        <taxon>Panicodae</taxon>
        <taxon>Paniceae</taxon>
        <taxon>Melinidinae</taxon>
        <taxon>Urochloa</taxon>
    </lineage>
</organism>